<keyword evidence="2" id="KW-0675">Receptor</keyword>
<dbReference type="Pfam" id="PF15741">
    <property type="entry name" value="LRIF1"/>
    <property type="match status" value="1"/>
</dbReference>
<dbReference type="GO" id="GO:0006355">
    <property type="term" value="P:regulation of DNA-templated transcription"/>
    <property type="evidence" value="ECO:0007669"/>
    <property type="project" value="InterPro"/>
</dbReference>
<organism evidence="2 3">
    <name type="scientific">Nothobranchius furzeri</name>
    <name type="common">Turquoise killifish</name>
    <dbReference type="NCBI Taxonomy" id="105023"/>
    <lineage>
        <taxon>Eukaryota</taxon>
        <taxon>Metazoa</taxon>
        <taxon>Chordata</taxon>
        <taxon>Craniata</taxon>
        <taxon>Vertebrata</taxon>
        <taxon>Euteleostomi</taxon>
        <taxon>Actinopterygii</taxon>
        <taxon>Neopterygii</taxon>
        <taxon>Teleostei</taxon>
        <taxon>Neoteleostei</taxon>
        <taxon>Acanthomorphata</taxon>
        <taxon>Ovalentaria</taxon>
        <taxon>Atherinomorphae</taxon>
        <taxon>Cyprinodontiformes</taxon>
        <taxon>Nothobranchiidae</taxon>
        <taxon>Nothobranchius</taxon>
    </lineage>
</organism>
<evidence type="ECO:0000256" key="1">
    <source>
        <dbReference type="SAM" id="MobiDB-lite"/>
    </source>
</evidence>
<feature type="compositionally biased region" description="Basic and acidic residues" evidence="1">
    <location>
        <begin position="529"/>
        <end position="540"/>
    </location>
</feature>
<feature type="region of interest" description="Disordered" evidence="1">
    <location>
        <begin position="697"/>
        <end position="721"/>
    </location>
</feature>
<feature type="region of interest" description="Disordered" evidence="1">
    <location>
        <begin position="529"/>
        <end position="567"/>
    </location>
</feature>
<protein>
    <submittedName>
        <fullName evidence="2">Ligand dependent nuclear receptor interacting factor 1</fullName>
    </submittedName>
</protein>
<reference evidence="2" key="1">
    <citation type="submission" date="2020-03" db="EMBL/GenBank/DDBJ databases">
        <title>Intra-Species Differences in Population Size shape Life History and Genome Evolution.</title>
        <authorList>
            <person name="Willemsen D."/>
            <person name="Cui R."/>
            <person name="Valenzano D.R."/>
        </authorList>
    </citation>
    <scope>NUCLEOTIDE SEQUENCE</scope>
    <source>
        <strain evidence="2">GRZ</strain>
        <tissue evidence="2">Whole</tissue>
    </source>
</reference>
<evidence type="ECO:0000313" key="2">
    <source>
        <dbReference type="EMBL" id="KAF7210533.1"/>
    </source>
</evidence>
<feature type="region of interest" description="Disordered" evidence="1">
    <location>
        <begin position="206"/>
        <end position="226"/>
    </location>
</feature>
<gene>
    <name evidence="2" type="primary">lrif1</name>
    <name evidence="2" type="ORF">G4P62_014896</name>
</gene>
<feature type="compositionally biased region" description="Low complexity" evidence="1">
    <location>
        <begin position="164"/>
        <end position="177"/>
    </location>
</feature>
<feature type="region of interest" description="Disordered" evidence="1">
    <location>
        <begin position="155"/>
        <end position="193"/>
    </location>
</feature>
<proteinExistence type="predicted"/>
<feature type="region of interest" description="Disordered" evidence="1">
    <location>
        <begin position="439"/>
        <end position="491"/>
    </location>
</feature>
<evidence type="ECO:0000313" key="3">
    <source>
        <dbReference type="Proteomes" id="UP000822369"/>
    </source>
</evidence>
<accession>A0A9D3BL02</accession>
<dbReference type="GO" id="GO:0042974">
    <property type="term" value="F:nuclear retinoic acid receptor binding"/>
    <property type="evidence" value="ECO:0007669"/>
    <property type="project" value="InterPro"/>
</dbReference>
<feature type="compositionally biased region" description="Polar residues" evidence="1">
    <location>
        <begin position="261"/>
        <end position="275"/>
    </location>
</feature>
<dbReference type="EMBL" id="JAAVVJ010000013">
    <property type="protein sequence ID" value="KAF7210533.1"/>
    <property type="molecule type" value="Genomic_DNA"/>
</dbReference>
<name>A0A9D3BL02_NOTFU</name>
<feature type="non-terminal residue" evidence="2">
    <location>
        <position position="1"/>
    </location>
</feature>
<sequence length="721" mass="77927">PAVCFRTRVFYQATPAVGADGRNIMKLIPIKIVNGQKSSVPVTETGAVTQDLSRGTVSAANVVPGQMRSARLDSVNKRPPRAAPPTRPSHQLPVMVSSPALPRGQFLKIPPNAQVQRVPVSQLPPLIKDQIFTSSSSSSTPTVVYVSPVTTMNQAVPEPSRINPTPSLKLPSSPDLPRGAEPHLKLVPKVSERPSSPIRWEIEEVEGRAAETTSPLSSPSGAPRAAGGAENALVMYEGRVFFVAQNNGSSSAAPRSRHPAVTQTGQNPRVQNHSNDVIDLCDDDEEPAPSSETSPVSHQDEENVIFVSYIPPRSDSGSRQAAARRSSCQADVPVLRGGGLGQNMSISKVTDVHAPTEMNMSSTQSLFSISDLQLDSMVRDTETGRPAGHVVRDTETGRPAGHVVRDTETGRPAGHVVRDTETGRPAGHVVRDTETGRPAGHVVRDTETGRPAGHVVRDTETGRPAAQTLQDSRLSAPHRTSPPAPEPELCPRSDQQLRRIFGITSDVKVFLQKLDEAAAERLLEDNRKATKRLKENKTTPEKLNGTGRGLSAPLHTKTGPLDSLNFHSKPQESFWTGQRSSEKGYVEPIDEDFPDESVRSEGTTHSLQVQTCVDVSRKTRRVGRTRRRTMCPCCIPAALHPVLKSGVSLEQLEAWMFITEETGKRVGKAKASRKDGRTSVKISYQNCQIHEAAGLSSTSTDNFSGHKETGRLKGLQGVKET</sequence>
<dbReference type="PANTHER" id="PTHR16131">
    <property type="entry name" value="LIGAND-DEPENDENT NUCLEAR RECEPTOR-INTERACTING FACTOR 1"/>
    <property type="match status" value="1"/>
</dbReference>
<dbReference type="InterPro" id="IPR026191">
    <property type="entry name" value="LRIF1"/>
</dbReference>
<comment type="caution">
    <text evidence="2">The sequence shown here is derived from an EMBL/GenBank/DDBJ whole genome shotgun (WGS) entry which is preliminary data.</text>
</comment>
<dbReference type="Proteomes" id="UP000822369">
    <property type="component" value="Chromosome 13"/>
</dbReference>
<feature type="compositionally biased region" description="Low complexity" evidence="1">
    <location>
        <begin position="214"/>
        <end position="226"/>
    </location>
</feature>
<feature type="region of interest" description="Disordered" evidence="1">
    <location>
        <begin position="72"/>
        <end position="93"/>
    </location>
</feature>
<dbReference type="PANTHER" id="PTHR16131:SF2">
    <property type="entry name" value="LIGAND-DEPENDENT NUCLEAR RECEPTOR-INTERACTING FACTOR 1"/>
    <property type="match status" value="1"/>
</dbReference>
<feature type="region of interest" description="Disordered" evidence="1">
    <location>
        <begin position="248"/>
        <end position="302"/>
    </location>
</feature>
<dbReference type="AlphaFoldDB" id="A0A9D3BL02"/>